<dbReference type="EMBL" id="FR729477">
    <property type="protein sequence ID" value="CBY27071.1"/>
    <property type="molecule type" value="Genomic_DNA"/>
</dbReference>
<dbReference type="KEGG" id="yey:Y11_11101"/>
<name>A0A0H3NPH6_YERE1</name>
<sequence>MRLIHEIFHLSFTIFKIDEMQNSRPVGSYLEKISEITQIKIRDIV</sequence>
<proteinExistence type="predicted"/>
<protein>
    <submittedName>
        <fullName evidence="1">Uncharacterized protein</fullName>
    </submittedName>
</protein>
<dbReference type="AlphaFoldDB" id="A0A0H3NPH6"/>
<dbReference type="PATRIC" id="fig|930944.6.peg.1098"/>
<organism evidence="1 2">
    <name type="scientific">Yersinia enterocolitica subsp. palearctica serotype O:3 (strain DSM 13030 / CIP 106945 / Y11)</name>
    <dbReference type="NCBI Taxonomy" id="930944"/>
    <lineage>
        <taxon>Bacteria</taxon>
        <taxon>Pseudomonadati</taxon>
        <taxon>Pseudomonadota</taxon>
        <taxon>Gammaproteobacteria</taxon>
        <taxon>Enterobacterales</taxon>
        <taxon>Yersiniaceae</taxon>
        <taxon>Yersinia</taxon>
    </lineage>
</organism>
<dbReference type="Proteomes" id="UP000008084">
    <property type="component" value="Chromosome"/>
</dbReference>
<reference evidence="1 2" key="1">
    <citation type="journal article" date="2011" name="J. Bacteriol.">
        <title>Complete genome sequence of Yersinia enterocolitica subsp. palearctica serogroup O:3.</title>
        <authorList>
            <person name="Batzilla J."/>
            <person name="Hoper D."/>
            <person name="Antonenka U."/>
            <person name="Heesemann J."/>
            <person name="Rakin A."/>
        </authorList>
    </citation>
    <scope>NUCLEOTIDE SEQUENCE [LARGE SCALE GENOMIC DNA]</scope>
    <source>
        <strain evidence="2">DSM 13030 / CIP 106945 / Y11</strain>
    </source>
</reference>
<accession>A0A0H3NPH6</accession>
<dbReference type="HOGENOM" id="CLU_3207192_0_0_6"/>
<evidence type="ECO:0000313" key="1">
    <source>
        <dbReference type="EMBL" id="CBY27071.1"/>
    </source>
</evidence>
<gene>
    <name evidence="1" type="ordered locus">Y11_11101</name>
</gene>
<evidence type="ECO:0000313" key="2">
    <source>
        <dbReference type="Proteomes" id="UP000008084"/>
    </source>
</evidence>